<evidence type="ECO:0000256" key="1">
    <source>
        <dbReference type="ARBA" id="ARBA00006914"/>
    </source>
</evidence>
<evidence type="ECO:0000259" key="3">
    <source>
        <dbReference type="SMART" id="SM00382"/>
    </source>
</evidence>
<feature type="region of interest" description="Disordered" evidence="2">
    <location>
        <begin position="97"/>
        <end position="179"/>
    </location>
</feature>
<dbReference type="Gene3D" id="1.10.8.60">
    <property type="match status" value="1"/>
</dbReference>
<dbReference type="OrthoDB" id="10254455at2759"/>
<dbReference type="GO" id="GO:0005524">
    <property type="term" value="F:ATP binding"/>
    <property type="evidence" value="ECO:0007669"/>
    <property type="project" value="InterPro"/>
</dbReference>
<dbReference type="SUPFAM" id="SSF52540">
    <property type="entry name" value="P-loop containing nucleoside triphosphate hydrolases"/>
    <property type="match status" value="1"/>
</dbReference>
<dbReference type="FunFam" id="3.40.50.300:FF:002588">
    <property type="entry name" value="ATPase, AAA family"/>
    <property type="match status" value="1"/>
</dbReference>
<dbReference type="EMBL" id="JXTI01000031">
    <property type="protein sequence ID" value="KWX14489.1"/>
    <property type="molecule type" value="Genomic_DNA"/>
</dbReference>
<name>A0A132NWN8_GIAIN</name>
<dbReference type="InterPro" id="IPR003593">
    <property type="entry name" value="AAA+_ATPase"/>
</dbReference>
<feature type="compositionally biased region" description="Basic and acidic residues" evidence="2">
    <location>
        <begin position="169"/>
        <end position="179"/>
    </location>
</feature>
<proteinExistence type="inferred from homology"/>
<dbReference type="SMART" id="SM00382">
    <property type="entry name" value="AAA"/>
    <property type="match status" value="1"/>
</dbReference>
<dbReference type="InterPro" id="IPR003959">
    <property type="entry name" value="ATPase_AAA_core"/>
</dbReference>
<evidence type="ECO:0000313" key="4">
    <source>
        <dbReference type="EMBL" id="KWX14489.1"/>
    </source>
</evidence>
<evidence type="ECO:0000313" key="5">
    <source>
        <dbReference type="Proteomes" id="UP000070089"/>
    </source>
</evidence>
<dbReference type="InterPro" id="IPR027417">
    <property type="entry name" value="P-loop_NTPase"/>
</dbReference>
<feature type="compositionally biased region" description="Low complexity" evidence="2">
    <location>
        <begin position="98"/>
        <end position="112"/>
    </location>
</feature>
<dbReference type="Pfam" id="PF00004">
    <property type="entry name" value="AAA"/>
    <property type="match status" value="1"/>
</dbReference>
<organism evidence="4 5">
    <name type="scientific">Giardia duodenalis assemblage B</name>
    <dbReference type="NCBI Taxonomy" id="1394984"/>
    <lineage>
        <taxon>Eukaryota</taxon>
        <taxon>Metamonada</taxon>
        <taxon>Diplomonadida</taxon>
        <taxon>Hexamitidae</taxon>
        <taxon>Giardiinae</taxon>
        <taxon>Giardia</taxon>
    </lineage>
</organism>
<dbReference type="GO" id="GO:0016887">
    <property type="term" value="F:ATP hydrolysis activity"/>
    <property type="evidence" value="ECO:0007669"/>
    <property type="project" value="InterPro"/>
</dbReference>
<dbReference type="AlphaFoldDB" id="A0A132NWN8"/>
<dbReference type="VEuPathDB" id="GiardiaDB:QR46_1534"/>
<dbReference type="Proteomes" id="UP000070089">
    <property type="component" value="Unassembled WGS sequence"/>
</dbReference>
<comment type="similarity">
    <text evidence="1">Belongs to the AAA ATPase family.</text>
</comment>
<dbReference type="PANTHER" id="PTHR23074:SF17">
    <property type="entry name" value="FIDGETIN-LIKE PROTEIN 1"/>
    <property type="match status" value="1"/>
</dbReference>
<dbReference type="Gene3D" id="3.40.50.300">
    <property type="entry name" value="P-loop containing nucleotide triphosphate hydrolases"/>
    <property type="match status" value="1"/>
</dbReference>
<evidence type="ECO:0000256" key="2">
    <source>
        <dbReference type="SAM" id="MobiDB-lite"/>
    </source>
</evidence>
<feature type="compositionally biased region" description="Polar residues" evidence="2">
    <location>
        <begin position="128"/>
        <end position="138"/>
    </location>
</feature>
<comment type="caution">
    <text evidence="4">The sequence shown here is derived from an EMBL/GenBank/DDBJ whole genome shotgun (WGS) entry which is preliminary data.</text>
</comment>
<dbReference type="PANTHER" id="PTHR23074">
    <property type="entry name" value="AAA DOMAIN-CONTAINING"/>
    <property type="match status" value="1"/>
</dbReference>
<gene>
    <name evidence="4" type="ORF">QR46_1534</name>
</gene>
<sequence length="501" mass="55881">MNNTYQGVQLQLENARSLVAMKMEQVGLGIYTDIIVRISEYLNHAEKSNSDLSNLLLLAKYELVDQVRKNPQYFYFIDALGELIKDQAASLRPIQVAQSSSSVPSKQSPLKSIKPMPPRKSIRKHPPTQASKITSSKTRCPPPPDVRQSAPISGARPRNNMFRGQKPAVPDHKSTLKSSDQRFRALSATSLGISQEHFSKMASTRVCLADANHIRIAGMDAVKRELKRVIEYPIKLPKVFRHNVWPTTGLLLYGPAGTGKTLIASAVATQAGYNFFNVAVSDIVSKWKGEAVLCVRALYTIARACAPSVVFIDEIDALVSGDSRTTDETSIQIRTEFQTQLDGFQHKMLDSVEEDLSFNPDTLVITIGATNFPWKLDGPILRRFTSRIYIGLPDEATIKELLTIYVDFERQDPSVTIDWLASRLIGFSGAEISAIASRAQLSSYEEAFAELASTTALIENNQTMILKNILTTQKHWELVISHTKRVVSPNDIKRYEDWQAE</sequence>
<protein>
    <submittedName>
        <fullName evidence="4">ATPase/ AAA family/ P60 katanin</fullName>
    </submittedName>
</protein>
<reference evidence="4 5" key="1">
    <citation type="journal article" date="2015" name="Mol. Biochem. Parasitol.">
        <title>Identification of polymorphic genes for use in assemblage B genotyping assays through comparative genomics of multiple assemblage B Giardia duodenalis isolates.</title>
        <authorList>
            <person name="Wielinga C."/>
            <person name="Thompson R.C."/>
            <person name="Monis P."/>
            <person name="Ryan U."/>
        </authorList>
    </citation>
    <scope>NUCLEOTIDE SEQUENCE [LARGE SCALE GENOMIC DNA]</scope>
    <source>
        <strain evidence="4 5">BAH15c1</strain>
    </source>
</reference>
<dbReference type="InterPro" id="IPR050304">
    <property type="entry name" value="MT-severing_AAA_ATPase"/>
</dbReference>
<feature type="domain" description="AAA+ ATPase" evidence="3">
    <location>
        <begin position="246"/>
        <end position="394"/>
    </location>
</feature>
<accession>A0A132NWN8</accession>